<reference evidence="1" key="1">
    <citation type="submission" date="2023-07" db="EMBL/GenBank/DDBJ databases">
        <authorList>
            <person name="Stuckert A."/>
        </authorList>
    </citation>
    <scope>NUCLEOTIDE SEQUENCE</scope>
</reference>
<evidence type="ECO:0000313" key="2">
    <source>
        <dbReference type="Proteomes" id="UP001176940"/>
    </source>
</evidence>
<dbReference type="Gene3D" id="3.60.10.10">
    <property type="entry name" value="Endonuclease/exonuclease/phosphatase"/>
    <property type="match status" value="1"/>
</dbReference>
<gene>
    <name evidence="1" type="ORF">RIMI_LOCUS23451049</name>
</gene>
<dbReference type="InterPro" id="IPR036691">
    <property type="entry name" value="Endo/exonu/phosph_ase_sf"/>
</dbReference>
<dbReference type="Proteomes" id="UP001176940">
    <property type="component" value="Unassembled WGS sequence"/>
</dbReference>
<organism evidence="1 2">
    <name type="scientific">Ranitomeya imitator</name>
    <name type="common">mimic poison frog</name>
    <dbReference type="NCBI Taxonomy" id="111125"/>
    <lineage>
        <taxon>Eukaryota</taxon>
        <taxon>Metazoa</taxon>
        <taxon>Chordata</taxon>
        <taxon>Craniata</taxon>
        <taxon>Vertebrata</taxon>
        <taxon>Euteleostomi</taxon>
        <taxon>Amphibia</taxon>
        <taxon>Batrachia</taxon>
        <taxon>Anura</taxon>
        <taxon>Neobatrachia</taxon>
        <taxon>Hyloidea</taxon>
        <taxon>Dendrobatidae</taxon>
        <taxon>Dendrobatinae</taxon>
        <taxon>Ranitomeya</taxon>
    </lineage>
</organism>
<proteinExistence type="predicted"/>
<dbReference type="SUPFAM" id="SSF56219">
    <property type="entry name" value="DNase I-like"/>
    <property type="match status" value="1"/>
</dbReference>
<keyword evidence="2" id="KW-1185">Reference proteome</keyword>
<comment type="caution">
    <text evidence="1">The sequence shown here is derived from an EMBL/GenBank/DDBJ whole genome shotgun (WGS) entry which is preliminary data.</text>
</comment>
<dbReference type="EMBL" id="CAUEEQ010079702">
    <property type="protein sequence ID" value="CAJ0968824.1"/>
    <property type="molecule type" value="Genomic_DNA"/>
</dbReference>
<evidence type="ECO:0008006" key="3">
    <source>
        <dbReference type="Google" id="ProtNLM"/>
    </source>
</evidence>
<protein>
    <recommendedName>
        <fullName evidence="3">Endonuclease/exonuclease/phosphatase domain-containing protein</fullName>
    </recommendedName>
</protein>
<accession>A0ABN9MPT9</accession>
<sequence length="252" mass="28499">METSSSEECSLFTARWNKNRYLETKLSAPCFAPIVIGTRSDRPELFVQKEGEICRAYWGSEFYHNFTYSPTIEGVYVSGANIYLPNQDQVRACRMYLRDLSAFVEGYVIMGGDFNMVSDRAVDFASGRSPVSLSQLERLRRALRDSRAYYDSLYNLSGPLSDMFPSEFQARVDDYIRDTELPPMLVEESEALESPLSEQEVLDTIKSLANGLTWRYRTPAGDVVPPRALCFMFGGPVVPCNPSGTQFSMPFI</sequence>
<name>A0ABN9MPT9_9NEOB</name>
<evidence type="ECO:0000313" key="1">
    <source>
        <dbReference type="EMBL" id="CAJ0968824.1"/>
    </source>
</evidence>